<evidence type="ECO:0000313" key="2">
    <source>
        <dbReference type="EMBL" id="TNJ29515.1"/>
    </source>
</evidence>
<dbReference type="EMBL" id="VDLU01000001">
    <property type="protein sequence ID" value="TNJ29515.1"/>
    <property type="molecule type" value="Genomic_DNA"/>
</dbReference>
<organism evidence="2 3">
    <name type="scientific">Giardia muris</name>
    <dbReference type="NCBI Taxonomy" id="5742"/>
    <lineage>
        <taxon>Eukaryota</taxon>
        <taxon>Metamonada</taxon>
        <taxon>Diplomonadida</taxon>
        <taxon>Hexamitidae</taxon>
        <taxon>Giardiinae</taxon>
        <taxon>Giardia</taxon>
    </lineage>
</organism>
<feature type="region of interest" description="Disordered" evidence="1">
    <location>
        <begin position="111"/>
        <end position="143"/>
    </location>
</feature>
<dbReference type="VEuPathDB" id="GiardiaDB:GMRT_11690"/>
<evidence type="ECO:0000256" key="1">
    <source>
        <dbReference type="SAM" id="MobiDB-lite"/>
    </source>
</evidence>
<keyword evidence="3" id="KW-1185">Reference proteome</keyword>
<name>A0A4Z1SXG9_GIAMU</name>
<accession>A0A4Z1SXG9</accession>
<sequence>MAETLAHVRYPTTKKVERAFYPTDMLESSDRDAILAMEQRRTRLELRAIELAKSAIYRPRIRSRSTLATRRTHTSTYSESGYTGIRRLLRTEIPEARERCSSAGIVCHSNLRPPPTTAQTPRLVVSPPSIPPPLSSSSPKSPTITPPLVSNYIPEDPLELADLTPIRGRKTCQTPTIPPNIRLAANVGGRELTLLPVSRIQARSTVQTEHGALSTIYLNALIRGK</sequence>
<proteinExistence type="predicted"/>
<comment type="caution">
    <text evidence="2">The sequence shown here is derived from an EMBL/GenBank/DDBJ whole genome shotgun (WGS) entry which is preliminary data.</text>
</comment>
<gene>
    <name evidence="2" type="ORF">GMRT_11690</name>
</gene>
<protein>
    <submittedName>
        <fullName evidence="2">Uncharacterized protein</fullName>
    </submittedName>
</protein>
<dbReference type="AlphaFoldDB" id="A0A4Z1SXG9"/>
<dbReference type="Proteomes" id="UP000315496">
    <property type="component" value="Chromosome 1"/>
</dbReference>
<reference evidence="2 3" key="1">
    <citation type="submission" date="2019-05" db="EMBL/GenBank/DDBJ databases">
        <title>The compact genome of Giardia muris reveals important steps in the evolution of intestinal protozoan parasites.</title>
        <authorList>
            <person name="Xu F."/>
            <person name="Jimenez-Gonzalez A."/>
            <person name="Einarsson E."/>
            <person name="Astvaldsson A."/>
            <person name="Peirasmaki D."/>
            <person name="Eckmann L."/>
            <person name="Andersson J.O."/>
            <person name="Svard S.G."/>
            <person name="Jerlstrom-Hultqvist J."/>
        </authorList>
    </citation>
    <scope>NUCLEOTIDE SEQUENCE [LARGE SCALE GENOMIC DNA]</scope>
    <source>
        <strain evidence="2 3">Roberts-Thomson</strain>
    </source>
</reference>
<evidence type="ECO:0000313" key="3">
    <source>
        <dbReference type="Proteomes" id="UP000315496"/>
    </source>
</evidence>